<accession>A0A0R1GNS3</accession>
<dbReference type="InterPro" id="IPR036551">
    <property type="entry name" value="Flavin_trans-like"/>
</dbReference>
<comment type="caution">
    <text evidence="2">The sequence shown here is derived from an EMBL/GenBank/DDBJ whole genome shotgun (WGS) entry which is preliminary data.</text>
</comment>
<dbReference type="Proteomes" id="UP000051461">
    <property type="component" value="Unassembled WGS sequence"/>
</dbReference>
<organism evidence="2 3">
    <name type="scientific">Loigolactobacillus bifermentans DSM 20003</name>
    <dbReference type="NCBI Taxonomy" id="1423726"/>
    <lineage>
        <taxon>Bacteria</taxon>
        <taxon>Bacillati</taxon>
        <taxon>Bacillota</taxon>
        <taxon>Bacilli</taxon>
        <taxon>Lactobacillales</taxon>
        <taxon>Lactobacillaceae</taxon>
        <taxon>Loigolactobacillus</taxon>
    </lineage>
</organism>
<evidence type="ECO:0000259" key="1">
    <source>
        <dbReference type="Pfam" id="PF02441"/>
    </source>
</evidence>
<dbReference type="PANTHER" id="PTHR14359">
    <property type="entry name" value="HOMO-OLIGOMERIC FLAVIN CONTAINING CYS DECARBOXYLASE FAMILY"/>
    <property type="match status" value="1"/>
</dbReference>
<proteinExistence type="predicted"/>
<dbReference type="GO" id="GO:0015937">
    <property type="term" value="P:coenzyme A biosynthetic process"/>
    <property type="evidence" value="ECO:0007669"/>
    <property type="project" value="TreeGrafter"/>
</dbReference>
<gene>
    <name evidence="2" type="ORF">FC07_GL000144</name>
</gene>
<dbReference type="PATRIC" id="fig|1423726.3.peg.152"/>
<dbReference type="AlphaFoldDB" id="A0A0R1GNS3"/>
<evidence type="ECO:0000313" key="3">
    <source>
        <dbReference type="Proteomes" id="UP000051461"/>
    </source>
</evidence>
<sequence>MLKNHHIALYVSAALNIHQVPQLIQGLIAAGAEVRVAMTPGAQAFITPLTLQTLSQHPVYTNRFGQNNVQHVSHIDLGDWAELAVVAPATADIIGKMANGIADDIATTALVATAAPKIVVPAMHPVMLANVAVQRNLKQLAADGITLLKPDVGFQADSYQRFFD</sequence>
<name>A0A0R1GNS3_9LACO</name>
<dbReference type="Gene3D" id="3.40.50.1950">
    <property type="entry name" value="Flavin prenyltransferase-like"/>
    <property type="match status" value="1"/>
</dbReference>
<dbReference type="InterPro" id="IPR003382">
    <property type="entry name" value="Flavoprotein"/>
</dbReference>
<dbReference type="SUPFAM" id="SSF52507">
    <property type="entry name" value="Homo-oligomeric flavin-containing Cys decarboxylases, HFCD"/>
    <property type="match status" value="1"/>
</dbReference>
<dbReference type="GO" id="GO:0004633">
    <property type="term" value="F:phosphopantothenoylcysteine decarboxylase activity"/>
    <property type="evidence" value="ECO:0007669"/>
    <property type="project" value="TreeGrafter"/>
</dbReference>
<dbReference type="Pfam" id="PF02441">
    <property type="entry name" value="Flavoprotein"/>
    <property type="match status" value="1"/>
</dbReference>
<dbReference type="STRING" id="1423726.FC07_GL000144"/>
<dbReference type="GO" id="GO:0071513">
    <property type="term" value="C:phosphopantothenoylcysteine decarboxylase complex"/>
    <property type="evidence" value="ECO:0007669"/>
    <property type="project" value="TreeGrafter"/>
</dbReference>
<dbReference type="OrthoDB" id="9802554at2"/>
<dbReference type="RefSeq" id="WP_057904727.1">
    <property type="nucleotide sequence ID" value="NZ_AZDA01000079.1"/>
</dbReference>
<keyword evidence="3" id="KW-1185">Reference proteome</keyword>
<dbReference type="PANTHER" id="PTHR14359:SF6">
    <property type="entry name" value="PHOSPHOPANTOTHENOYLCYSTEINE DECARBOXYLASE"/>
    <property type="match status" value="1"/>
</dbReference>
<dbReference type="EMBL" id="AZDA01000079">
    <property type="protein sequence ID" value="KRK35417.1"/>
    <property type="molecule type" value="Genomic_DNA"/>
</dbReference>
<feature type="domain" description="Flavoprotein" evidence="1">
    <location>
        <begin position="6"/>
        <end position="140"/>
    </location>
</feature>
<reference evidence="2 3" key="1">
    <citation type="journal article" date="2015" name="Genome Announc.">
        <title>Expanding the biotechnology potential of lactobacilli through comparative genomics of 213 strains and associated genera.</title>
        <authorList>
            <person name="Sun Z."/>
            <person name="Harris H.M."/>
            <person name="McCann A."/>
            <person name="Guo C."/>
            <person name="Argimon S."/>
            <person name="Zhang W."/>
            <person name="Yang X."/>
            <person name="Jeffery I.B."/>
            <person name="Cooney J.C."/>
            <person name="Kagawa T.F."/>
            <person name="Liu W."/>
            <person name="Song Y."/>
            <person name="Salvetti E."/>
            <person name="Wrobel A."/>
            <person name="Rasinkangas P."/>
            <person name="Parkhill J."/>
            <person name="Rea M.C."/>
            <person name="O'Sullivan O."/>
            <person name="Ritari J."/>
            <person name="Douillard F.P."/>
            <person name="Paul Ross R."/>
            <person name="Yang R."/>
            <person name="Briner A.E."/>
            <person name="Felis G.E."/>
            <person name="de Vos W.M."/>
            <person name="Barrangou R."/>
            <person name="Klaenhammer T.R."/>
            <person name="Caufield P.W."/>
            <person name="Cui Y."/>
            <person name="Zhang H."/>
            <person name="O'Toole P.W."/>
        </authorList>
    </citation>
    <scope>NUCLEOTIDE SEQUENCE [LARGE SCALE GENOMIC DNA]</scope>
    <source>
        <strain evidence="2 3">DSM 20003</strain>
    </source>
</reference>
<dbReference type="GO" id="GO:0010181">
    <property type="term" value="F:FMN binding"/>
    <property type="evidence" value="ECO:0007669"/>
    <property type="project" value="TreeGrafter"/>
</dbReference>
<protein>
    <submittedName>
        <fullName evidence="2">Coenzyme A biosynthesis bifunctional protein CoaBC</fullName>
    </submittedName>
</protein>
<evidence type="ECO:0000313" key="2">
    <source>
        <dbReference type="EMBL" id="KRK35417.1"/>
    </source>
</evidence>